<dbReference type="AlphaFoldDB" id="A0A3B0XB56"/>
<protein>
    <recommendedName>
        <fullName evidence="1">Lcl C-terminal domain-containing protein</fullName>
    </recommendedName>
</protein>
<sequence>MKFIIQLAALLAILPGSTAVYAVCTSPGTNLNITKPDNLYTNNGDGTVSDNNTGLMWQACPLGLSGTGCATGTLQIETWQSTLATARTDTTGGYTDWRLPNKNELMSLIDFACFSPAINNGVFPATTLIPPPAGDFYWTSTPVLGSTSVNTLIWAIDFDNGSTTGASKDNANSGHVRLVRGMELLDSTAPAPTPTPPELIGG</sequence>
<dbReference type="InterPro" id="IPR011460">
    <property type="entry name" value="Lcl_C"/>
</dbReference>
<feature type="domain" description="Lcl C-terminal" evidence="1">
    <location>
        <begin position="46"/>
        <end position="180"/>
    </location>
</feature>
<dbReference type="Pfam" id="PF07603">
    <property type="entry name" value="Lcl_C"/>
    <property type="match status" value="1"/>
</dbReference>
<organism evidence="2">
    <name type="scientific">hydrothermal vent metagenome</name>
    <dbReference type="NCBI Taxonomy" id="652676"/>
    <lineage>
        <taxon>unclassified sequences</taxon>
        <taxon>metagenomes</taxon>
        <taxon>ecological metagenomes</taxon>
    </lineage>
</organism>
<name>A0A3B0XB56_9ZZZZ</name>
<evidence type="ECO:0000313" key="2">
    <source>
        <dbReference type="EMBL" id="VAW64981.1"/>
    </source>
</evidence>
<reference evidence="2" key="1">
    <citation type="submission" date="2018-06" db="EMBL/GenBank/DDBJ databases">
        <authorList>
            <person name="Zhirakovskaya E."/>
        </authorList>
    </citation>
    <scope>NUCLEOTIDE SEQUENCE</scope>
</reference>
<dbReference type="PANTHER" id="PTHR35812:SF1">
    <property type="entry name" value="LIPOPROTEIN"/>
    <property type="match status" value="1"/>
</dbReference>
<accession>A0A3B0XB56</accession>
<proteinExistence type="predicted"/>
<gene>
    <name evidence="2" type="ORF">MNBD_GAMMA11-135</name>
</gene>
<evidence type="ECO:0000259" key="1">
    <source>
        <dbReference type="Pfam" id="PF07603"/>
    </source>
</evidence>
<dbReference type="EMBL" id="UOFG01000242">
    <property type="protein sequence ID" value="VAW64981.1"/>
    <property type="molecule type" value="Genomic_DNA"/>
</dbReference>
<dbReference type="PANTHER" id="PTHR35812">
    <property type="entry name" value="LIPOPROTEIN"/>
    <property type="match status" value="1"/>
</dbReference>